<evidence type="ECO:0000256" key="1">
    <source>
        <dbReference type="ARBA" id="ARBA00004141"/>
    </source>
</evidence>
<dbReference type="PANTHER" id="PTHR11616:SF20">
    <property type="entry name" value="SODIUM- AND CHLORIDE-DEPENDENT BETAINE TRANSPORTER"/>
    <property type="match status" value="1"/>
</dbReference>
<dbReference type="EMBL" id="UYWY01006981">
    <property type="protein sequence ID" value="VDM30017.1"/>
    <property type="molecule type" value="Genomic_DNA"/>
</dbReference>
<sequence>MMEGLFTAIEDVFPSVLRKYKKISLGVTCLLFFIIGIPMVSYAGAYWLTLFDAYGASGIALLFVVFFEVIGLSWGFGLSFLINYVIDLSSHWLPYLYA</sequence>
<dbReference type="PANTHER" id="PTHR11616">
    <property type="entry name" value="SODIUM/CHLORIDE DEPENDENT TRANSPORTER"/>
    <property type="match status" value="1"/>
</dbReference>
<reference evidence="8 9" key="2">
    <citation type="submission" date="2018-11" db="EMBL/GenBank/DDBJ databases">
        <authorList>
            <consortium name="Pathogen Informatics"/>
        </authorList>
    </citation>
    <scope>NUCLEOTIDE SEQUENCE [LARGE SCALE GENOMIC DNA]</scope>
</reference>
<dbReference type="Proteomes" id="UP000050794">
    <property type="component" value="Unassembled WGS sequence"/>
</dbReference>
<evidence type="ECO:0000256" key="3">
    <source>
        <dbReference type="ARBA" id="ARBA00022692"/>
    </source>
</evidence>
<evidence type="ECO:0000256" key="7">
    <source>
        <dbReference type="SAM" id="Phobius"/>
    </source>
</evidence>
<gene>
    <name evidence="8" type="ORF">TCNE_LOCUS4300</name>
</gene>
<keyword evidence="6 7" id="KW-0472">Membrane</keyword>
<comment type="subcellular location">
    <subcellularLocation>
        <location evidence="1">Membrane</location>
        <topology evidence="1">Multi-pass membrane protein</topology>
    </subcellularLocation>
</comment>
<dbReference type="SUPFAM" id="SSF161070">
    <property type="entry name" value="SNF-like"/>
    <property type="match status" value="1"/>
</dbReference>
<dbReference type="InterPro" id="IPR037272">
    <property type="entry name" value="SNS_sf"/>
</dbReference>
<evidence type="ECO:0000256" key="4">
    <source>
        <dbReference type="ARBA" id="ARBA00022847"/>
    </source>
</evidence>
<proteinExistence type="predicted"/>
<keyword evidence="4" id="KW-0769">Symport</keyword>
<evidence type="ECO:0000313" key="8">
    <source>
        <dbReference type="EMBL" id="VDM30017.1"/>
    </source>
</evidence>
<feature type="transmembrane region" description="Helical" evidence="7">
    <location>
        <begin position="59"/>
        <end position="86"/>
    </location>
</feature>
<evidence type="ECO:0000256" key="2">
    <source>
        <dbReference type="ARBA" id="ARBA00022448"/>
    </source>
</evidence>
<evidence type="ECO:0000256" key="5">
    <source>
        <dbReference type="ARBA" id="ARBA00022989"/>
    </source>
</evidence>
<keyword evidence="5 7" id="KW-1133">Transmembrane helix</keyword>
<dbReference type="GO" id="GO:0005332">
    <property type="term" value="F:gamma-aminobutyric acid:sodium:chloride symporter activity"/>
    <property type="evidence" value="ECO:0007669"/>
    <property type="project" value="TreeGrafter"/>
</dbReference>
<reference evidence="10" key="1">
    <citation type="submission" date="2016-06" db="UniProtKB">
        <authorList>
            <consortium name="WormBaseParasite"/>
        </authorList>
    </citation>
    <scope>IDENTIFICATION</scope>
</reference>
<evidence type="ECO:0000256" key="6">
    <source>
        <dbReference type="ARBA" id="ARBA00023136"/>
    </source>
</evidence>
<feature type="transmembrane region" description="Helical" evidence="7">
    <location>
        <begin position="23"/>
        <end position="47"/>
    </location>
</feature>
<dbReference type="GO" id="GO:0005886">
    <property type="term" value="C:plasma membrane"/>
    <property type="evidence" value="ECO:0007669"/>
    <property type="project" value="TreeGrafter"/>
</dbReference>
<dbReference type="PROSITE" id="PS50267">
    <property type="entry name" value="NA_NEUROTRAN_SYMP_3"/>
    <property type="match status" value="1"/>
</dbReference>
<accession>A0A183U730</accession>
<keyword evidence="3 7" id="KW-0812">Transmembrane</keyword>
<dbReference type="InterPro" id="IPR000175">
    <property type="entry name" value="Na/ntran_symport"/>
</dbReference>
<name>A0A183U730_TOXCA</name>
<organism evidence="9 10">
    <name type="scientific">Toxocara canis</name>
    <name type="common">Canine roundworm</name>
    <dbReference type="NCBI Taxonomy" id="6265"/>
    <lineage>
        <taxon>Eukaryota</taxon>
        <taxon>Metazoa</taxon>
        <taxon>Ecdysozoa</taxon>
        <taxon>Nematoda</taxon>
        <taxon>Chromadorea</taxon>
        <taxon>Rhabditida</taxon>
        <taxon>Spirurina</taxon>
        <taxon>Ascaridomorpha</taxon>
        <taxon>Ascaridoidea</taxon>
        <taxon>Toxocaridae</taxon>
        <taxon>Toxocara</taxon>
    </lineage>
</organism>
<dbReference type="AlphaFoldDB" id="A0A183U730"/>
<dbReference type="WBParaSite" id="TCNE_0000430001-mRNA-1">
    <property type="protein sequence ID" value="TCNE_0000430001-mRNA-1"/>
    <property type="gene ID" value="TCNE_0000430001"/>
</dbReference>
<dbReference type="GO" id="GO:0043005">
    <property type="term" value="C:neuron projection"/>
    <property type="evidence" value="ECO:0007669"/>
    <property type="project" value="TreeGrafter"/>
</dbReference>
<evidence type="ECO:0000313" key="10">
    <source>
        <dbReference type="WBParaSite" id="TCNE_0000430001-mRNA-1"/>
    </source>
</evidence>
<keyword evidence="2" id="KW-0813">Transport</keyword>
<keyword evidence="9" id="KW-1185">Reference proteome</keyword>
<protein>
    <submittedName>
        <fullName evidence="10">DUF4013 domain-containing protein</fullName>
    </submittedName>
</protein>
<evidence type="ECO:0000313" key="9">
    <source>
        <dbReference type="Proteomes" id="UP000050794"/>
    </source>
</evidence>
<dbReference type="Pfam" id="PF00209">
    <property type="entry name" value="SNF"/>
    <property type="match status" value="1"/>
</dbReference>